<evidence type="ECO:0000313" key="2">
    <source>
        <dbReference type="Proteomes" id="UP001341840"/>
    </source>
</evidence>
<gene>
    <name evidence="1" type="ORF">PIB30_053201</name>
</gene>
<dbReference type="Proteomes" id="UP001341840">
    <property type="component" value="Unassembled WGS sequence"/>
</dbReference>
<keyword evidence="2" id="KW-1185">Reference proteome</keyword>
<name>A0ABU6ZH66_9FABA</name>
<protein>
    <submittedName>
        <fullName evidence="1">Uncharacterized protein</fullName>
    </submittedName>
</protein>
<proteinExistence type="predicted"/>
<comment type="caution">
    <text evidence="1">The sequence shown here is derived from an EMBL/GenBank/DDBJ whole genome shotgun (WGS) entry which is preliminary data.</text>
</comment>
<organism evidence="1 2">
    <name type="scientific">Stylosanthes scabra</name>
    <dbReference type="NCBI Taxonomy" id="79078"/>
    <lineage>
        <taxon>Eukaryota</taxon>
        <taxon>Viridiplantae</taxon>
        <taxon>Streptophyta</taxon>
        <taxon>Embryophyta</taxon>
        <taxon>Tracheophyta</taxon>
        <taxon>Spermatophyta</taxon>
        <taxon>Magnoliopsida</taxon>
        <taxon>eudicotyledons</taxon>
        <taxon>Gunneridae</taxon>
        <taxon>Pentapetalae</taxon>
        <taxon>rosids</taxon>
        <taxon>fabids</taxon>
        <taxon>Fabales</taxon>
        <taxon>Fabaceae</taxon>
        <taxon>Papilionoideae</taxon>
        <taxon>50 kb inversion clade</taxon>
        <taxon>dalbergioids sensu lato</taxon>
        <taxon>Dalbergieae</taxon>
        <taxon>Pterocarpus clade</taxon>
        <taxon>Stylosanthes</taxon>
    </lineage>
</organism>
<sequence>MLNGEWRSGEESEVDVVTFEEQVVFVFGYKHRHGATMEIRGLEAPQLTIIGFKLGKISFRDKVVEETSSKMLEVAETLVGEKLVTIKGKQGDLMPPSVDFLRRLE</sequence>
<evidence type="ECO:0000313" key="1">
    <source>
        <dbReference type="EMBL" id="MED6221310.1"/>
    </source>
</evidence>
<reference evidence="1 2" key="1">
    <citation type="journal article" date="2023" name="Plants (Basel)">
        <title>Bridging the Gap: Combining Genomics and Transcriptomics Approaches to Understand Stylosanthes scabra, an Orphan Legume from the Brazilian Caatinga.</title>
        <authorList>
            <person name="Ferreira-Neto J.R.C."/>
            <person name="da Silva M.D."/>
            <person name="Binneck E."/>
            <person name="de Melo N.F."/>
            <person name="da Silva R.H."/>
            <person name="de Melo A.L.T.M."/>
            <person name="Pandolfi V."/>
            <person name="Bustamante F.O."/>
            <person name="Brasileiro-Vidal A.C."/>
            <person name="Benko-Iseppon A.M."/>
        </authorList>
    </citation>
    <scope>NUCLEOTIDE SEQUENCE [LARGE SCALE GENOMIC DNA]</scope>
    <source>
        <tissue evidence="1">Leaves</tissue>
    </source>
</reference>
<dbReference type="EMBL" id="JASCZI010272253">
    <property type="protein sequence ID" value="MED6221310.1"/>
    <property type="molecule type" value="Genomic_DNA"/>
</dbReference>
<accession>A0ABU6ZH66</accession>